<keyword evidence="3" id="KW-1185">Reference proteome</keyword>
<evidence type="ECO:0008006" key="4">
    <source>
        <dbReference type="Google" id="ProtNLM"/>
    </source>
</evidence>
<comment type="caution">
    <text evidence="2">The sequence shown here is derived from an EMBL/GenBank/DDBJ whole genome shotgun (WGS) entry which is preliminary data.</text>
</comment>
<feature type="chain" id="PRO_5046796370" description="DUF3558 domain-containing protein" evidence="1">
    <location>
        <begin position="21"/>
        <end position="192"/>
    </location>
</feature>
<gene>
    <name evidence="2" type="ORF">FHX46_000242</name>
</gene>
<reference evidence="2 3" key="1">
    <citation type="submission" date="2020-03" db="EMBL/GenBank/DDBJ databases">
        <title>Sequencing the genomes of 1000 actinobacteria strains.</title>
        <authorList>
            <person name="Klenk H.-P."/>
        </authorList>
    </citation>
    <scope>NUCLEOTIDE SEQUENCE [LARGE SCALE GENOMIC DNA]</scope>
    <source>
        <strain evidence="2 3">DSM 45668</strain>
    </source>
</reference>
<evidence type="ECO:0000256" key="1">
    <source>
        <dbReference type="SAM" id="SignalP"/>
    </source>
</evidence>
<evidence type="ECO:0000313" key="3">
    <source>
        <dbReference type="Proteomes" id="UP000754495"/>
    </source>
</evidence>
<dbReference type="EMBL" id="JAANOU010000001">
    <property type="protein sequence ID" value="NIH77712.1"/>
    <property type="molecule type" value="Genomic_DNA"/>
</dbReference>
<keyword evidence="1" id="KW-0732">Signal</keyword>
<dbReference type="RefSeq" id="WP_167109849.1">
    <property type="nucleotide sequence ID" value="NZ_JAANOU010000001.1"/>
</dbReference>
<dbReference type="Proteomes" id="UP000754495">
    <property type="component" value="Unassembled WGS sequence"/>
</dbReference>
<protein>
    <recommendedName>
        <fullName evidence="4">DUF3558 domain-containing protein</fullName>
    </recommendedName>
</protein>
<evidence type="ECO:0000313" key="2">
    <source>
        <dbReference type="EMBL" id="NIH77712.1"/>
    </source>
</evidence>
<dbReference type="Pfam" id="PF12079">
    <property type="entry name" value="DUF3558"/>
    <property type="match status" value="1"/>
</dbReference>
<proteinExistence type="predicted"/>
<name>A0ABX0SL60_9PSEU</name>
<feature type="signal peptide" evidence="1">
    <location>
        <begin position="1"/>
        <end position="20"/>
    </location>
</feature>
<sequence>MHRTATVAAAGLIAAGLLSACSNGGSTAAPEPGTPSADPALRVPAPLPADALIADPCSALPPELAAAGGLTPPGERYASPGGPACRWQSAAHEANKIFLAPLGQQKTGLAGVYANRDQDAYFEPTTIEGYPAVYAANADLRGSGTCALWLGLTDELVVNINSSILAGPNATNPCPVVGDVAATVVRHLKGTA</sequence>
<organism evidence="2 3">
    <name type="scientific">Amycolatopsis viridis</name>
    <dbReference type="NCBI Taxonomy" id="185678"/>
    <lineage>
        <taxon>Bacteria</taxon>
        <taxon>Bacillati</taxon>
        <taxon>Actinomycetota</taxon>
        <taxon>Actinomycetes</taxon>
        <taxon>Pseudonocardiales</taxon>
        <taxon>Pseudonocardiaceae</taxon>
        <taxon>Amycolatopsis</taxon>
    </lineage>
</organism>
<dbReference type="InterPro" id="IPR024520">
    <property type="entry name" value="DUF3558"/>
</dbReference>
<accession>A0ABX0SL60</accession>
<dbReference type="PROSITE" id="PS51257">
    <property type="entry name" value="PROKAR_LIPOPROTEIN"/>
    <property type="match status" value="1"/>
</dbReference>